<reference evidence="1 2" key="1">
    <citation type="submission" date="2019-03" db="EMBL/GenBank/DDBJ databases">
        <title>Paracraurococcus aquatilis NE82 genome sequence.</title>
        <authorList>
            <person name="Zhao Y."/>
            <person name="Du Z."/>
        </authorList>
    </citation>
    <scope>NUCLEOTIDE SEQUENCE [LARGE SCALE GENOMIC DNA]</scope>
    <source>
        <strain evidence="1 2">NE82</strain>
    </source>
</reference>
<comment type="caution">
    <text evidence="1">The sequence shown here is derived from an EMBL/GenBank/DDBJ whole genome shotgun (WGS) entry which is preliminary data.</text>
</comment>
<dbReference type="OrthoDB" id="7270020at2"/>
<protein>
    <submittedName>
        <fullName evidence="1">DUF29 domain-containing protein</fullName>
    </submittedName>
</protein>
<dbReference type="PANTHER" id="PTHR34235">
    <property type="entry name" value="SLR1203 PROTEIN-RELATED"/>
    <property type="match status" value="1"/>
</dbReference>
<dbReference type="InterPro" id="IPR002636">
    <property type="entry name" value="DUF29"/>
</dbReference>
<dbReference type="AlphaFoldDB" id="A0A4V2WJG3"/>
<dbReference type="Gene3D" id="1.20.1220.20">
    <property type="entry name" value="Uncharcterised protein PF01724"/>
    <property type="match status" value="1"/>
</dbReference>
<dbReference type="Proteomes" id="UP000295023">
    <property type="component" value="Unassembled WGS sequence"/>
</dbReference>
<organism evidence="1 2">
    <name type="scientific">Roseicella aquatilis</name>
    <dbReference type="NCBI Taxonomy" id="2527868"/>
    <lineage>
        <taxon>Bacteria</taxon>
        <taxon>Pseudomonadati</taxon>
        <taxon>Pseudomonadota</taxon>
        <taxon>Alphaproteobacteria</taxon>
        <taxon>Acetobacterales</taxon>
        <taxon>Roseomonadaceae</taxon>
        <taxon>Roseicella</taxon>
    </lineage>
</organism>
<dbReference type="EMBL" id="SKBM01000042">
    <property type="protein sequence ID" value="TCZ53154.1"/>
    <property type="molecule type" value="Genomic_DNA"/>
</dbReference>
<gene>
    <name evidence="1" type="ORF">EXY23_25315</name>
</gene>
<evidence type="ECO:0000313" key="1">
    <source>
        <dbReference type="EMBL" id="TCZ53154.1"/>
    </source>
</evidence>
<keyword evidence="2" id="KW-1185">Reference proteome</keyword>
<name>A0A4V2WJG3_9PROT</name>
<proteinExistence type="predicted"/>
<evidence type="ECO:0000313" key="2">
    <source>
        <dbReference type="Proteomes" id="UP000295023"/>
    </source>
</evidence>
<accession>A0A4V2WJG3</accession>
<sequence length="165" mass="18767">MPDDLRPSDRDWYAWTQDQAARLRAWPEHLRPNGLDVEEVAEEIESLGKSDRRAIGSFLRLILLHALKIEFHPAAEAREGWRKEIRAFRRSLRRLFRDSPSLLAQREAIYATAWADACEEALDALDDAPEAARRFAAAVPPEAPPRYDLDAQVLNDAWFPAPPAG</sequence>
<dbReference type="RefSeq" id="WP_132296700.1">
    <property type="nucleotide sequence ID" value="NZ_SKBM01000042.1"/>
</dbReference>
<dbReference type="Pfam" id="PF01724">
    <property type="entry name" value="DUF29"/>
    <property type="match status" value="1"/>
</dbReference>